<keyword evidence="3" id="KW-1185">Reference proteome</keyword>
<dbReference type="OrthoDB" id="6236702at2759"/>
<evidence type="ECO:0000313" key="4">
    <source>
        <dbReference type="WBParaSite" id="HNAJ_0001260501-mRNA-1"/>
    </source>
</evidence>
<reference evidence="4" key="1">
    <citation type="submission" date="2017-02" db="UniProtKB">
        <authorList>
            <consortium name="WormBaseParasite"/>
        </authorList>
    </citation>
    <scope>IDENTIFICATION</scope>
</reference>
<name>A0A0R3TXL0_RODNA</name>
<evidence type="ECO:0000313" key="3">
    <source>
        <dbReference type="Proteomes" id="UP000278807"/>
    </source>
</evidence>
<feature type="compositionally biased region" description="Low complexity" evidence="1">
    <location>
        <begin position="389"/>
        <end position="405"/>
    </location>
</feature>
<evidence type="ECO:0000256" key="1">
    <source>
        <dbReference type="SAM" id="MobiDB-lite"/>
    </source>
</evidence>
<feature type="compositionally biased region" description="Low complexity" evidence="1">
    <location>
        <begin position="448"/>
        <end position="459"/>
    </location>
</feature>
<sequence length="802" mass="85002">MPYHRWGRGQCTGPIINEGTIGRTMSSSGSHTVVQEKTCVVYHIIHFTTSNHLLLSLSPFTDSSYHVTLCRAGSASDNTSGGSCILGNPTVTTSSFNTLGISSGSNLQSGSVTGSAIVINPATSLVSASGNTSCSNSSVQSSNSRLQVGLQASLHVQQWRLCLIGEPSAGCQFIAQWRLDALDTAYTMDSSSSSNAQNTLSGMGMEQGQNFLGSTPPGTQSAIGGFAPGVTPHEDRFFFVANRAAGKGLMGNYVFQVDGRRLDQLSLAIDELMLRRIPALTAPPGTRVLPSTTNSEDSHTDSLHLCKSAAIDIRGGPGKMGGLPFSQAASSSSLSPPGTGGGSVFGGSASPQGLSGLPGSTASAFAPSSLPTRGGHIITGPASGLEDLQQQSSQQQHSSSASSSSRSKKSTHHRQLFGAQTLGRSDAIKIPTRRFTTALWKMTGEGCGSSRGRSSSKAGSGDGSAEGGSSSDTSTQMKPQPSLYFPSVMVGAGIITSLVPAPPPQLQSSVRSSDGVFGQVCQTTAPPPRSKVRPEQLPPTPLQTSSLTPLPPPPPPPSCLVCDRCQRRSQRREGVGGHQKTPSSISSEEFVGLGSAAMDIFAADEDADQSSTSPPPVQRERIPPSPPEFYALCKLLFRTVHPFHKNRRLFRSGSLDICAARRRKLFRERVFEALGGGEGSTLDRILLKVAPLHAQSKSCVFLLVFSPPLKSPSMDEMDYRWYLVHRPGNCCPRCCLWNTPILLSELNLKDVVTNQNRILMLDKKELSATTDLERQIPCGGVPCLSTSGFFVWRFSEMVNLLT</sequence>
<protein>
    <submittedName>
        <fullName evidence="4">IRS-type PTB domain-containing protein</fullName>
    </submittedName>
</protein>
<dbReference type="EMBL" id="UZAE01014455">
    <property type="protein sequence ID" value="VDO13494.1"/>
    <property type="molecule type" value="Genomic_DNA"/>
</dbReference>
<evidence type="ECO:0000313" key="2">
    <source>
        <dbReference type="EMBL" id="VDO13494.1"/>
    </source>
</evidence>
<feature type="region of interest" description="Disordered" evidence="1">
    <location>
        <begin position="503"/>
        <end position="557"/>
    </location>
</feature>
<accession>A0A0R3TXL0</accession>
<proteinExistence type="predicted"/>
<organism evidence="4">
    <name type="scientific">Rodentolepis nana</name>
    <name type="common">Dwarf tapeworm</name>
    <name type="synonym">Hymenolepis nana</name>
    <dbReference type="NCBI Taxonomy" id="102285"/>
    <lineage>
        <taxon>Eukaryota</taxon>
        <taxon>Metazoa</taxon>
        <taxon>Spiralia</taxon>
        <taxon>Lophotrochozoa</taxon>
        <taxon>Platyhelminthes</taxon>
        <taxon>Cestoda</taxon>
        <taxon>Eucestoda</taxon>
        <taxon>Cyclophyllidea</taxon>
        <taxon>Hymenolepididae</taxon>
        <taxon>Rodentolepis</taxon>
    </lineage>
</organism>
<feature type="compositionally biased region" description="Basic residues" evidence="1">
    <location>
        <begin position="406"/>
        <end position="415"/>
    </location>
</feature>
<feature type="region of interest" description="Disordered" evidence="1">
    <location>
        <begin position="322"/>
        <end position="425"/>
    </location>
</feature>
<feature type="compositionally biased region" description="Low complexity" evidence="1">
    <location>
        <begin position="322"/>
        <end position="337"/>
    </location>
</feature>
<dbReference type="WBParaSite" id="HNAJ_0001260501-mRNA-1">
    <property type="protein sequence ID" value="HNAJ_0001260501-mRNA-1"/>
    <property type="gene ID" value="HNAJ_0001260501"/>
</dbReference>
<dbReference type="AlphaFoldDB" id="A0A0R3TXL0"/>
<dbReference type="Proteomes" id="UP000278807">
    <property type="component" value="Unassembled WGS sequence"/>
</dbReference>
<gene>
    <name evidence="2" type="ORF">HNAJ_LOCUS12583</name>
</gene>
<feature type="region of interest" description="Disordered" evidence="1">
    <location>
        <begin position="443"/>
        <end position="482"/>
    </location>
</feature>
<reference evidence="2 3" key="2">
    <citation type="submission" date="2018-11" db="EMBL/GenBank/DDBJ databases">
        <authorList>
            <consortium name="Pathogen Informatics"/>
        </authorList>
    </citation>
    <scope>NUCLEOTIDE SEQUENCE [LARGE SCALE GENOMIC DNA]</scope>
</reference>